<reference evidence="6 7" key="1">
    <citation type="journal article" date="2015" name="Stand. Genomic Sci.">
        <title>Genomic Encyclopedia of Bacterial and Archaeal Type Strains, Phase III: the genomes of soil and plant-associated and newly described type strains.</title>
        <authorList>
            <person name="Whitman W.B."/>
            <person name="Woyke T."/>
            <person name="Klenk H.P."/>
            <person name="Zhou Y."/>
            <person name="Lilburn T.G."/>
            <person name="Beck B.J."/>
            <person name="De Vos P."/>
            <person name="Vandamme P."/>
            <person name="Eisen J.A."/>
            <person name="Garrity G."/>
            <person name="Hugenholtz P."/>
            <person name="Kyrpides N.C."/>
        </authorList>
    </citation>
    <scope>NUCLEOTIDE SEQUENCE [LARGE SCALE GENOMIC DNA]</scope>
    <source>
        <strain evidence="6 7">ASC-9842</strain>
    </source>
</reference>
<dbReference type="PANTHER" id="PTHR36153:SF1">
    <property type="entry name" value="TYPE VI SECRETION SYSTEM COMPONENT TSSM1"/>
    <property type="match status" value="1"/>
</dbReference>
<accession>A0A4Q7S8W7</accession>
<dbReference type="Pfam" id="PF06761">
    <property type="entry name" value="IcmF-related"/>
    <property type="match status" value="1"/>
</dbReference>
<organism evidence="6 7">
    <name type="scientific">Cupriavidus agavae</name>
    <dbReference type="NCBI Taxonomy" id="1001822"/>
    <lineage>
        <taxon>Bacteria</taxon>
        <taxon>Pseudomonadati</taxon>
        <taxon>Pseudomonadota</taxon>
        <taxon>Betaproteobacteria</taxon>
        <taxon>Burkholderiales</taxon>
        <taxon>Burkholderiaceae</taxon>
        <taxon>Cupriavidus</taxon>
    </lineage>
</organism>
<feature type="transmembrane region" description="Helical" evidence="2">
    <location>
        <begin position="62"/>
        <end position="88"/>
    </location>
</feature>
<dbReference type="Proteomes" id="UP000291078">
    <property type="component" value="Unassembled WGS sequence"/>
</dbReference>
<feature type="domain" description="IcmF-related" evidence="4">
    <location>
        <begin position="438"/>
        <end position="761"/>
    </location>
</feature>
<dbReference type="InterPro" id="IPR010623">
    <property type="entry name" value="IcmF_C"/>
</dbReference>
<keyword evidence="2" id="KW-1133">Transmembrane helix</keyword>
<feature type="compositionally biased region" description="Low complexity" evidence="1">
    <location>
        <begin position="793"/>
        <end position="809"/>
    </location>
</feature>
<keyword evidence="2" id="KW-0812">Transmembrane</keyword>
<proteinExistence type="predicted"/>
<dbReference type="AlphaFoldDB" id="A0A4Q7S8W7"/>
<feature type="domain" description="Type VI secretion system component TssM1 helical" evidence="5">
    <location>
        <begin position="914"/>
        <end position="1018"/>
    </location>
</feature>
<dbReference type="RefSeq" id="WP_130390757.1">
    <property type="nucleotide sequence ID" value="NZ_SGXM01000001.1"/>
</dbReference>
<feature type="region of interest" description="Disordered" evidence="1">
    <location>
        <begin position="785"/>
        <end position="827"/>
    </location>
</feature>
<keyword evidence="2" id="KW-0472">Membrane</keyword>
<dbReference type="PANTHER" id="PTHR36153">
    <property type="entry name" value="INNER MEMBRANE PROTEIN-RELATED"/>
    <property type="match status" value="1"/>
</dbReference>
<evidence type="ECO:0000313" key="6">
    <source>
        <dbReference type="EMBL" id="RZT42793.1"/>
    </source>
</evidence>
<feature type="transmembrane region" description="Helical" evidence="2">
    <location>
        <begin position="384"/>
        <end position="406"/>
    </location>
</feature>
<dbReference type="InterPro" id="IPR009612">
    <property type="entry name" value="IcmF-rel"/>
</dbReference>
<evidence type="ECO:0000259" key="5">
    <source>
        <dbReference type="Pfam" id="PF21070"/>
    </source>
</evidence>
<evidence type="ECO:0000256" key="2">
    <source>
        <dbReference type="SAM" id="Phobius"/>
    </source>
</evidence>
<dbReference type="Pfam" id="PF21070">
    <property type="entry name" value="IcmF_helical"/>
    <property type="match status" value="1"/>
</dbReference>
<dbReference type="Pfam" id="PF06744">
    <property type="entry name" value="IcmF_C"/>
    <property type="match status" value="1"/>
</dbReference>
<gene>
    <name evidence="6" type="ORF">EV147_1837</name>
</gene>
<evidence type="ECO:0000256" key="1">
    <source>
        <dbReference type="SAM" id="MobiDB-lite"/>
    </source>
</evidence>
<sequence length="1188" mass="129094">MTDPTRNLQALAAHRPAPAQPVTLATWGVPLLALSLFILAAAIVWFRGHDVGLPDERERISVLIWLGAVLVAVVVLHLFAVLVGAYALARRWLNHHAGAERTRRLRRDGRLQWLADELRVTLGWRWRYRLPWLLVCGDAGQVNAVAPGLKQAGVLQVDHAVLVHAAPDGIDAAQWRRQLRRLRARRPVDALVQVVPANQREAAATDQLRVRAGIESDLGWAAPVVYLHSVELPDQPPEQFDAVGAFVAASDNGAGEQAATGFREVLDTLEQRTVRQGTLLCLEPHHSRHLALISAYISAQRARIEANWQAVLASKWRRATLAGIVFAPVFPVPAAPVPMPARPDASGDLWRTARPHPSPNQPAALATTWQAICTESRRYRGRRVGVHAATVVAMLALAGVVAWTAGMVASGVRNARDIGAARQAVRDLASTADGAHRLQALDNLQQQILRYTHRIGQGAPLGTRFGLNRDAEVLNSLWAPYANASRELVVAPVVRDIEASLTSLTQLQTAGLRDETLKWALEGRATLETYLMLAQPERADAAVLGRNLAERWTTGARITPGKRADLAERFGSFYADHLQDHPHWRIATRPELVAGARQTLLEAIGQRNAADAIYQSIIAGVSHKYPNQTLASLTAGTDTRGLLRATGSVPAIYTRQAYEGYVRAAIETSAARVDVSDDWVLGDNPSADRQTGSDGQARAADLRAALAERYFADYADHWQRFMNGLQWESAATLPAVADQLKLMADARQSPVIALLKSLQYHGGAGAHRASLSEALVARAQGILGTPDNQRDNAGPAAAGRAPGGPLDPAFGPVLRLTGDTGQAGTGTGELSLQRYLDRITAVRLRLQQIAQGADGDAQALQLAQALFQGRSSDLADTQAYAQLVAASLGTGWAGMGETLFVRPVAQATQAVLQPALASLDEAWRVSIALPWNRAFASRYPFADSPNDASLPEIAHYVRPRSGLIPAFVLAELSGVLALRGDRWTPVGSGAHALRFDPRFVEFINTLQRVGTRLLLQGDPRYRFDLKPVPTPGLTSTILTIDNQTLRYYNQREAWHAMTWPASDLQQPRAMLAWQTETAGMRKNHEAEGVWAWVRMLERAEVTPIDSATVQLTFQTTADATPVGAETVDSVPAAGRAQLCYPIRYQMRSAAGQGPLEILALRHLQVPERMFLPRGTEAVAADSRRAPAI</sequence>
<evidence type="ECO:0000259" key="3">
    <source>
        <dbReference type="Pfam" id="PF06744"/>
    </source>
</evidence>
<protein>
    <submittedName>
        <fullName evidence="6">Type VI secretion system protein ImpL</fullName>
    </submittedName>
</protein>
<dbReference type="InterPro" id="IPR048677">
    <property type="entry name" value="TssM1_hel"/>
</dbReference>
<dbReference type="EMBL" id="SGXM01000001">
    <property type="protein sequence ID" value="RZT42793.1"/>
    <property type="molecule type" value="Genomic_DNA"/>
</dbReference>
<feature type="transmembrane region" description="Helical" evidence="2">
    <location>
        <begin position="24"/>
        <end position="46"/>
    </location>
</feature>
<evidence type="ECO:0000259" key="4">
    <source>
        <dbReference type="Pfam" id="PF06761"/>
    </source>
</evidence>
<evidence type="ECO:0000313" key="7">
    <source>
        <dbReference type="Proteomes" id="UP000291078"/>
    </source>
</evidence>
<keyword evidence="7" id="KW-1185">Reference proteome</keyword>
<name>A0A4Q7S8W7_9BURK</name>
<feature type="domain" description="Type VI secretion system IcmF C-terminal" evidence="3">
    <location>
        <begin position="1023"/>
        <end position="1116"/>
    </location>
</feature>
<dbReference type="InterPro" id="IPR053156">
    <property type="entry name" value="T6SS_TssM-like"/>
</dbReference>
<dbReference type="OrthoDB" id="9758229at2"/>
<comment type="caution">
    <text evidence="6">The sequence shown here is derived from an EMBL/GenBank/DDBJ whole genome shotgun (WGS) entry which is preliminary data.</text>
</comment>